<keyword evidence="2" id="KW-1185">Reference proteome</keyword>
<dbReference type="Pfam" id="PF16062">
    <property type="entry name" value="MavL-like"/>
    <property type="match status" value="2"/>
</dbReference>
<evidence type="ECO:0000313" key="1">
    <source>
        <dbReference type="EMBL" id="KAF7186712.1"/>
    </source>
</evidence>
<dbReference type="AlphaFoldDB" id="A0A8H6RA78"/>
<comment type="caution">
    <text evidence="1">The sequence shown here is derived from an EMBL/GenBank/DDBJ whole genome shotgun (WGS) entry which is preliminary data.</text>
</comment>
<dbReference type="OrthoDB" id="6357136at2759"/>
<reference evidence="1" key="1">
    <citation type="submission" date="2020-04" db="EMBL/GenBank/DDBJ databases">
        <title>Draft genome resource of the tomato pathogen Pseudocercospora fuligena.</title>
        <authorList>
            <person name="Zaccaron A."/>
        </authorList>
    </citation>
    <scope>NUCLEOTIDE SEQUENCE</scope>
    <source>
        <strain evidence="1">PF001</strain>
    </source>
</reference>
<gene>
    <name evidence="1" type="ORF">HII31_11944</name>
</gene>
<protein>
    <submittedName>
        <fullName evidence="1">Uncharacterized protein</fullName>
    </submittedName>
</protein>
<proteinExistence type="predicted"/>
<evidence type="ECO:0000313" key="2">
    <source>
        <dbReference type="Proteomes" id="UP000660729"/>
    </source>
</evidence>
<dbReference type="InterPro" id="IPR032063">
    <property type="entry name" value="MavL-like"/>
</dbReference>
<accession>A0A8H6RA78</accession>
<dbReference type="Proteomes" id="UP000660729">
    <property type="component" value="Unassembled WGS sequence"/>
</dbReference>
<sequence length="433" mass="48180">MECYSLVLICGKNISSGLMWKRMATSTSSRSTALFSHSRLKIDPPVATNAIKNFDVDTIKADADKTQIVVHSRFPSLATRFLELTSTHGSKYEKSLYTGMSWRQLTSRLIEKRPLVFMGSSDHTLLRSGRTIRHPDRQWDRNGMNDQHLNEDLTLEEYLSYDEIMLSSLIGVSGPSFFINDGARSNCGVPGKSGNFEERGVIVGLVGARFERSDRMDSVFMLPPVREPKQHPAVTEAFMEFFQASRSSEANFDFAVYRARIRITADLLLREAHSRVVEDGDHRRAYVYAVGLGLGVWQHNLEQADTYAQAFADAMLNLPSDHKIGKIDFAYISRISTSTQEELVSLGQRLGIEIVFSKRNPAAKLEGKDADMLLVLSYAWDGNAFPGNEYWQGSLMGSGDPAAACMSTIGELHNPLVNVGFTERIAIAGEGSE</sequence>
<name>A0A8H6RA78_9PEZI</name>
<dbReference type="EMBL" id="JABCIY010000248">
    <property type="protein sequence ID" value="KAF7186712.1"/>
    <property type="molecule type" value="Genomic_DNA"/>
</dbReference>
<organism evidence="1 2">
    <name type="scientific">Pseudocercospora fuligena</name>
    <dbReference type="NCBI Taxonomy" id="685502"/>
    <lineage>
        <taxon>Eukaryota</taxon>
        <taxon>Fungi</taxon>
        <taxon>Dikarya</taxon>
        <taxon>Ascomycota</taxon>
        <taxon>Pezizomycotina</taxon>
        <taxon>Dothideomycetes</taxon>
        <taxon>Dothideomycetidae</taxon>
        <taxon>Mycosphaerellales</taxon>
        <taxon>Mycosphaerellaceae</taxon>
        <taxon>Pseudocercospora</taxon>
    </lineage>
</organism>